<evidence type="ECO:0000256" key="5">
    <source>
        <dbReference type="ARBA" id="ARBA00022737"/>
    </source>
</evidence>
<dbReference type="Pfam" id="PF00353">
    <property type="entry name" value="HemolysinCabind"/>
    <property type="match status" value="3"/>
</dbReference>
<dbReference type="SUPFAM" id="SSF51445">
    <property type="entry name" value="(Trans)glycosidases"/>
    <property type="match status" value="1"/>
</dbReference>
<dbReference type="SUPFAM" id="SSF51120">
    <property type="entry name" value="beta-Roll"/>
    <property type="match status" value="2"/>
</dbReference>
<dbReference type="InterPro" id="IPR018511">
    <property type="entry name" value="Hemolysin-typ_Ca-bd_CS"/>
</dbReference>
<keyword evidence="6" id="KW-0843">Virulence</keyword>
<evidence type="ECO:0000256" key="2">
    <source>
        <dbReference type="ARBA" id="ARBA00004613"/>
    </source>
</evidence>
<keyword evidence="3" id="KW-0964">Secreted</keyword>
<dbReference type="InterPro" id="IPR011049">
    <property type="entry name" value="Serralysin-like_metalloprot_C"/>
</dbReference>
<dbReference type="Gene3D" id="2.150.10.10">
    <property type="entry name" value="Serralysin-like metalloprotease, C-terminal"/>
    <property type="match status" value="3"/>
</dbReference>
<proteinExistence type="predicted"/>
<dbReference type="GO" id="GO:0005509">
    <property type="term" value="F:calcium ion binding"/>
    <property type="evidence" value="ECO:0007669"/>
    <property type="project" value="InterPro"/>
</dbReference>
<comment type="subcellular location">
    <subcellularLocation>
        <location evidence="1">Membrane</location>
    </subcellularLocation>
    <subcellularLocation>
        <location evidence="2">Secreted</location>
    </subcellularLocation>
</comment>
<reference evidence="9 10" key="1">
    <citation type="submission" date="2020-02" db="EMBL/GenBank/DDBJ databases">
        <title>Rhodobacter translucens sp. nov., a novel bacterium isolated from activated sludge.</title>
        <authorList>
            <person name="Liu J."/>
        </authorList>
    </citation>
    <scope>NUCLEOTIDE SEQUENCE [LARGE SCALE GENOMIC DNA]</scope>
    <source>
        <strain evidence="9 10">HX-7-19</strain>
    </source>
</reference>
<dbReference type="GO" id="GO:0005576">
    <property type="term" value="C:extracellular region"/>
    <property type="evidence" value="ECO:0007669"/>
    <property type="project" value="UniProtKB-SubCell"/>
</dbReference>
<dbReference type="GO" id="GO:0016020">
    <property type="term" value="C:membrane"/>
    <property type="evidence" value="ECO:0007669"/>
    <property type="project" value="UniProtKB-SubCell"/>
</dbReference>
<evidence type="ECO:0000256" key="8">
    <source>
        <dbReference type="SAM" id="MobiDB-lite"/>
    </source>
</evidence>
<feature type="region of interest" description="Disordered" evidence="8">
    <location>
        <begin position="395"/>
        <end position="420"/>
    </location>
</feature>
<evidence type="ECO:0000256" key="3">
    <source>
        <dbReference type="ARBA" id="ARBA00022525"/>
    </source>
</evidence>
<dbReference type="PRINTS" id="PR01488">
    <property type="entry name" value="RTXTOXINA"/>
</dbReference>
<keyword evidence="10" id="KW-1185">Reference proteome</keyword>
<comment type="caution">
    <text evidence="9">The sequence shown here is derived from an EMBL/GenBank/DDBJ whole genome shotgun (WGS) entry which is preliminary data.</text>
</comment>
<dbReference type="InterPro" id="IPR017853">
    <property type="entry name" value="GH"/>
</dbReference>
<sequence>MKDTTPSDWTAAEFGALQAKIVRYVHEAINEARAADSSIADPRIWIQARGGGEADWDMNNQRDAAEILQALKREGAHGFVDGILDHFYFPAGRQDTPLGVFETATNWVASRRTDSLRSDLASLGILPDVDIITTEWNVRAERSENGAAGIITGLERLSLFVWGFSNLLSAGVTDASVFTLHGTKPGFLNAAGEDILTPTGQLFRMMRENLVGTRYVDVTNAGETETSRAQAVVQDAADRQAGLTFSLISDDTDRIVVYYANVLNDNARFTVDFRDLMGQGYHIHATSLGAAPGQDALGEFTRGQLRAWTQTALDQDRNGIFDFTLGQLELIQIVFTRNQGVNLYGDDQNITRDTIMGSDLADTIAGNAGNDSLYGAAGDDLLSGGAGNDRLYGGNGNDTLTGGDGADQFDGGSGTRDRVSHADATAGLRADLLDAATNTGAPQGDRYFGIEDLEGSRHADILLGSSDGNHLFGGQGNDLLQGRNGNDMLFGGAGNDTLAGDELADTLNGGSGADRLTGGTGADVFLFDAALVAGGADTITDFTTGLDRVGLSGGPSGIVSRVGSVLAANGLCFGPVARDSNDFLVYNRATGQLFYDSDGSGNRSAVLIASLGAGTELAFGDLFLI</sequence>
<evidence type="ECO:0000313" key="9">
    <source>
        <dbReference type="EMBL" id="NGQ91780.1"/>
    </source>
</evidence>
<protein>
    <submittedName>
        <fullName evidence="9">Calcium-binding protein</fullName>
    </submittedName>
</protein>
<evidence type="ECO:0000256" key="1">
    <source>
        <dbReference type="ARBA" id="ARBA00004370"/>
    </source>
</evidence>
<dbReference type="PROSITE" id="PS00330">
    <property type="entry name" value="HEMOLYSIN_CALCIUM"/>
    <property type="match status" value="4"/>
</dbReference>
<dbReference type="PANTHER" id="PTHR38340:SF1">
    <property type="entry name" value="S-LAYER PROTEIN"/>
    <property type="match status" value="1"/>
</dbReference>
<keyword evidence="4" id="KW-0800">Toxin</keyword>
<dbReference type="Proteomes" id="UP000474758">
    <property type="component" value="Unassembled WGS sequence"/>
</dbReference>
<evidence type="ECO:0000313" key="10">
    <source>
        <dbReference type="Proteomes" id="UP000474758"/>
    </source>
</evidence>
<dbReference type="InterPro" id="IPR001343">
    <property type="entry name" value="Hemolysn_Ca-bd"/>
</dbReference>
<dbReference type="RefSeq" id="WP_165050716.1">
    <property type="nucleotide sequence ID" value="NZ_JAALFE010000012.1"/>
</dbReference>
<organism evidence="9 10">
    <name type="scientific">Paragemmobacter kunshanensis</name>
    <dbReference type="NCBI Taxonomy" id="2583234"/>
    <lineage>
        <taxon>Bacteria</taxon>
        <taxon>Pseudomonadati</taxon>
        <taxon>Pseudomonadota</taxon>
        <taxon>Alphaproteobacteria</taxon>
        <taxon>Rhodobacterales</taxon>
        <taxon>Paracoccaceae</taxon>
        <taxon>Paragemmobacter</taxon>
    </lineage>
</organism>
<dbReference type="PANTHER" id="PTHR38340">
    <property type="entry name" value="S-LAYER PROTEIN"/>
    <property type="match status" value="1"/>
</dbReference>
<dbReference type="PRINTS" id="PR00313">
    <property type="entry name" value="CABNDNGRPT"/>
</dbReference>
<keyword evidence="7" id="KW-0472">Membrane</keyword>
<dbReference type="InterPro" id="IPR050557">
    <property type="entry name" value="RTX_toxin/Mannuronan_C5-epim"/>
</dbReference>
<evidence type="ECO:0000256" key="4">
    <source>
        <dbReference type="ARBA" id="ARBA00022656"/>
    </source>
</evidence>
<dbReference type="AlphaFoldDB" id="A0A6M1TUH8"/>
<dbReference type="EMBL" id="JAALFE010000012">
    <property type="protein sequence ID" value="NGQ91780.1"/>
    <property type="molecule type" value="Genomic_DNA"/>
</dbReference>
<evidence type="ECO:0000256" key="7">
    <source>
        <dbReference type="ARBA" id="ARBA00023136"/>
    </source>
</evidence>
<accession>A0A6M1TUH8</accession>
<dbReference type="InterPro" id="IPR003995">
    <property type="entry name" value="RTX_toxin_determinant-A"/>
</dbReference>
<dbReference type="GO" id="GO:0090729">
    <property type="term" value="F:toxin activity"/>
    <property type="evidence" value="ECO:0007669"/>
    <property type="project" value="UniProtKB-KW"/>
</dbReference>
<evidence type="ECO:0000256" key="6">
    <source>
        <dbReference type="ARBA" id="ARBA00023026"/>
    </source>
</evidence>
<gene>
    <name evidence="9" type="ORF">G5V65_12815</name>
</gene>
<name>A0A6M1TUH8_9RHOB</name>
<keyword evidence="5" id="KW-0677">Repeat</keyword>